<name>A0A6H5FVG8_9HEMI</name>
<protein>
    <submittedName>
        <fullName evidence="1">Uncharacterized protein</fullName>
    </submittedName>
</protein>
<keyword evidence="2" id="KW-1185">Reference proteome</keyword>
<dbReference type="EMBL" id="CADCXU010000821">
    <property type="protein sequence ID" value="CAA9993593.1"/>
    <property type="molecule type" value="Genomic_DNA"/>
</dbReference>
<organism evidence="1 2">
    <name type="scientific">Nesidiocoris tenuis</name>
    <dbReference type="NCBI Taxonomy" id="355587"/>
    <lineage>
        <taxon>Eukaryota</taxon>
        <taxon>Metazoa</taxon>
        <taxon>Ecdysozoa</taxon>
        <taxon>Arthropoda</taxon>
        <taxon>Hexapoda</taxon>
        <taxon>Insecta</taxon>
        <taxon>Pterygota</taxon>
        <taxon>Neoptera</taxon>
        <taxon>Paraneoptera</taxon>
        <taxon>Hemiptera</taxon>
        <taxon>Heteroptera</taxon>
        <taxon>Panheteroptera</taxon>
        <taxon>Cimicomorpha</taxon>
        <taxon>Miridae</taxon>
        <taxon>Dicyphina</taxon>
        <taxon>Nesidiocoris</taxon>
    </lineage>
</organism>
<reference evidence="1 2" key="1">
    <citation type="submission" date="2020-02" db="EMBL/GenBank/DDBJ databases">
        <authorList>
            <person name="Ferguson B K."/>
        </authorList>
    </citation>
    <scope>NUCLEOTIDE SEQUENCE [LARGE SCALE GENOMIC DNA]</scope>
</reference>
<sequence length="81" mass="9154">MMMFLNVVCRSRRILTKSLILGIKIIKINIATTTYGSSSSTAGHEGSVERYPQHVQDSCFETGQQQFGSWNFHNRELSNCV</sequence>
<dbReference type="AlphaFoldDB" id="A0A6H5FVG8"/>
<evidence type="ECO:0000313" key="2">
    <source>
        <dbReference type="Proteomes" id="UP000479000"/>
    </source>
</evidence>
<gene>
    <name evidence="1" type="ORF">NTEN_LOCUS510</name>
</gene>
<accession>A0A6H5FVG8</accession>
<dbReference type="Proteomes" id="UP000479000">
    <property type="component" value="Unassembled WGS sequence"/>
</dbReference>
<proteinExistence type="predicted"/>
<evidence type="ECO:0000313" key="1">
    <source>
        <dbReference type="EMBL" id="CAA9993593.1"/>
    </source>
</evidence>